<dbReference type="EMBL" id="KN817552">
    <property type="protein sequence ID" value="KJA22186.1"/>
    <property type="molecule type" value="Genomic_DNA"/>
</dbReference>
<dbReference type="STRING" id="945553.A0A0D2P0H6"/>
<evidence type="ECO:0000256" key="1">
    <source>
        <dbReference type="SAM" id="Coils"/>
    </source>
</evidence>
<evidence type="ECO:0000256" key="2">
    <source>
        <dbReference type="SAM" id="MobiDB-lite"/>
    </source>
</evidence>
<accession>A0A0D2P0H6</accession>
<reference evidence="4" key="1">
    <citation type="submission" date="2014-04" db="EMBL/GenBank/DDBJ databases">
        <title>Evolutionary Origins and Diversification of the Mycorrhizal Mutualists.</title>
        <authorList>
            <consortium name="DOE Joint Genome Institute"/>
            <consortium name="Mycorrhizal Genomics Consortium"/>
            <person name="Kohler A."/>
            <person name="Kuo A."/>
            <person name="Nagy L.G."/>
            <person name="Floudas D."/>
            <person name="Copeland A."/>
            <person name="Barry K.W."/>
            <person name="Cichocki N."/>
            <person name="Veneault-Fourrey C."/>
            <person name="LaButti K."/>
            <person name="Lindquist E.A."/>
            <person name="Lipzen A."/>
            <person name="Lundell T."/>
            <person name="Morin E."/>
            <person name="Murat C."/>
            <person name="Riley R."/>
            <person name="Ohm R."/>
            <person name="Sun H."/>
            <person name="Tunlid A."/>
            <person name="Henrissat B."/>
            <person name="Grigoriev I.V."/>
            <person name="Hibbett D.S."/>
            <person name="Martin F."/>
        </authorList>
    </citation>
    <scope>NUCLEOTIDE SEQUENCE [LARGE SCALE GENOMIC DNA]</scope>
    <source>
        <strain evidence="4">FD-334 SS-4</strain>
    </source>
</reference>
<organism evidence="3 4">
    <name type="scientific">Hypholoma sublateritium (strain FD-334 SS-4)</name>
    <dbReference type="NCBI Taxonomy" id="945553"/>
    <lineage>
        <taxon>Eukaryota</taxon>
        <taxon>Fungi</taxon>
        <taxon>Dikarya</taxon>
        <taxon>Basidiomycota</taxon>
        <taxon>Agaricomycotina</taxon>
        <taxon>Agaricomycetes</taxon>
        <taxon>Agaricomycetidae</taxon>
        <taxon>Agaricales</taxon>
        <taxon>Agaricineae</taxon>
        <taxon>Strophariaceae</taxon>
        <taxon>Hypholoma</taxon>
    </lineage>
</organism>
<sequence>MAHYTCNPFLAVCPDFASETFARRRQSITSSELSEKQIIEFMKGTWHDANDADRLAWARAAQSTSIDDQDTVKMRLALAAKAEARKTKGNREMVFPIPTTFPLFPSDAAMARLRRGEHVPLWHFTSEGLRSARDNRDANGAEFENVSQSIVPDSKLKHYDFYAAGLRLLQMMELTHWPQKVIDMFHLFFDEIQTHVSRLSMDVLRQKALMRYADERLQMWHMRTKDVIAGNYPLRVLTIDEDLLRELEQTLHQEKRNESHLQSMQMIAAMESECALRFAQHGPPSPLPRRQHKRRRGYVS</sequence>
<dbReference type="OMA" id="WNIENDA"/>
<keyword evidence="4" id="KW-1185">Reference proteome</keyword>
<proteinExistence type="predicted"/>
<keyword evidence="1" id="KW-0175">Coiled coil</keyword>
<dbReference type="OrthoDB" id="3037913at2759"/>
<dbReference type="Proteomes" id="UP000054270">
    <property type="component" value="Unassembled WGS sequence"/>
</dbReference>
<feature type="compositionally biased region" description="Basic residues" evidence="2">
    <location>
        <begin position="289"/>
        <end position="300"/>
    </location>
</feature>
<feature type="coiled-coil region" evidence="1">
    <location>
        <begin position="237"/>
        <end position="264"/>
    </location>
</feature>
<dbReference type="AlphaFoldDB" id="A0A0D2P0H6"/>
<gene>
    <name evidence="3" type="ORF">HYPSUDRAFT_202430</name>
</gene>
<evidence type="ECO:0000313" key="4">
    <source>
        <dbReference type="Proteomes" id="UP000054270"/>
    </source>
</evidence>
<feature type="region of interest" description="Disordered" evidence="2">
    <location>
        <begin position="279"/>
        <end position="300"/>
    </location>
</feature>
<name>A0A0D2P0H6_HYPSF</name>
<protein>
    <submittedName>
        <fullName evidence="3">Uncharacterized protein</fullName>
    </submittedName>
</protein>
<evidence type="ECO:0000313" key="3">
    <source>
        <dbReference type="EMBL" id="KJA22186.1"/>
    </source>
</evidence>